<sequence>MSWKRTKVLRLESKDGKVLEADEYCMRAMSEIINDTFKMMGTNNYFSENENNPLVLLVEKVDSKTLAMVIEWCENHSHQQGKCTTPEELKAWDAEFIKGLDRNLTFHLERAAGILQIKELYKHMMKTSIDQLLTSLKEVVPDLPKITYTYEPRPARTDYNYPIRSYIDRINLETN</sequence>
<dbReference type="SUPFAM" id="SSF81382">
    <property type="entry name" value="Skp1 dimerisation domain-like"/>
    <property type="match status" value="1"/>
</dbReference>
<keyword evidence="3" id="KW-0833">Ubl conjugation pathway</keyword>
<accession>A0AAW1W2W6</accession>
<dbReference type="GO" id="GO:0009867">
    <property type="term" value="P:jasmonic acid mediated signaling pathway"/>
    <property type="evidence" value="ECO:0007669"/>
    <property type="project" value="UniProtKB-ARBA"/>
</dbReference>
<dbReference type="Pfam" id="PF03931">
    <property type="entry name" value="Skp1_POZ"/>
    <property type="match status" value="1"/>
</dbReference>
<evidence type="ECO:0000256" key="2">
    <source>
        <dbReference type="ARBA" id="ARBA00009993"/>
    </source>
</evidence>
<feature type="domain" description="SKP1 component POZ" evidence="4">
    <location>
        <begin position="8"/>
        <end position="77"/>
    </location>
</feature>
<dbReference type="InterPro" id="IPR036296">
    <property type="entry name" value="SKP1-like_dim_sf"/>
</dbReference>
<comment type="pathway">
    <text evidence="1">Protein modification; protein ubiquitination.</text>
</comment>
<keyword evidence="6" id="KW-1185">Reference proteome</keyword>
<dbReference type="Proteomes" id="UP001457282">
    <property type="component" value="Unassembled WGS sequence"/>
</dbReference>
<organism evidence="5 6">
    <name type="scientific">Rubus argutus</name>
    <name type="common">Southern blackberry</name>
    <dbReference type="NCBI Taxonomy" id="59490"/>
    <lineage>
        <taxon>Eukaryota</taxon>
        <taxon>Viridiplantae</taxon>
        <taxon>Streptophyta</taxon>
        <taxon>Embryophyta</taxon>
        <taxon>Tracheophyta</taxon>
        <taxon>Spermatophyta</taxon>
        <taxon>Magnoliopsida</taxon>
        <taxon>eudicotyledons</taxon>
        <taxon>Gunneridae</taxon>
        <taxon>Pentapetalae</taxon>
        <taxon>rosids</taxon>
        <taxon>fabids</taxon>
        <taxon>Rosales</taxon>
        <taxon>Rosaceae</taxon>
        <taxon>Rosoideae</taxon>
        <taxon>Rosoideae incertae sedis</taxon>
        <taxon>Rubus</taxon>
    </lineage>
</organism>
<evidence type="ECO:0000256" key="1">
    <source>
        <dbReference type="ARBA" id="ARBA00004906"/>
    </source>
</evidence>
<comment type="similarity">
    <text evidence="2">Belongs to the SKP1 family.</text>
</comment>
<dbReference type="GO" id="GO:0006511">
    <property type="term" value="P:ubiquitin-dependent protein catabolic process"/>
    <property type="evidence" value="ECO:0007669"/>
    <property type="project" value="InterPro"/>
</dbReference>
<dbReference type="InterPro" id="IPR011333">
    <property type="entry name" value="SKP1/BTB/POZ_sf"/>
</dbReference>
<reference evidence="5 6" key="1">
    <citation type="journal article" date="2023" name="G3 (Bethesda)">
        <title>A chromosome-length genome assembly and annotation of blackberry (Rubus argutus, cv. 'Hillquist').</title>
        <authorList>
            <person name="Bruna T."/>
            <person name="Aryal R."/>
            <person name="Dudchenko O."/>
            <person name="Sargent D.J."/>
            <person name="Mead D."/>
            <person name="Buti M."/>
            <person name="Cavallini A."/>
            <person name="Hytonen T."/>
            <person name="Andres J."/>
            <person name="Pham M."/>
            <person name="Weisz D."/>
            <person name="Mascagni F."/>
            <person name="Usai G."/>
            <person name="Natali L."/>
            <person name="Bassil N."/>
            <person name="Fernandez G.E."/>
            <person name="Lomsadze A."/>
            <person name="Armour M."/>
            <person name="Olukolu B."/>
            <person name="Poorten T."/>
            <person name="Britton C."/>
            <person name="Davik J."/>
            <person name="Ashrafi H."/>
            <person name="Aiden E.L."/>
            <person name="Borodovsky M."/>
            <person name="Worthington M."/>
        </authorList>
    </citation>
    <scope>NUCLEOTIDE SEQUENCE [LARGE SCALE GENOMIC DNA]</scope>
    <source>
        <strain evidence="5">PI 553951</strain>
    </source>
</reference>
<dbReference type="InterPro" id="IPR016897">
    <property type="entry name" value="SKP1"/>
</dbReference>
<comment type="caution">
    <text evidence="5">The sequence shown here is derived from an EMBL/GenBank/DDBJ whole genome shotgun (WGS) entry which is preliminary data.</text>
</comment>
<dbReference type="Gene3D" id="3.30.710.10">
    <property type="entry name" value="Potassium Channel Kv1.1, Chain A"/>
    <property type="match status" value="1"/>
</dbReference>
<evidence type="ECO:0000313" key="6">
    <source>
        <dbReference type="Proteomes" id="UP001457282"/>
    </source>
</evidence>
<dbReference type="SUPFAM" id="SSF54695">
    <property type="entry name" value="POZ domain"/>
    <property type="match status" value="1"/>
</dbReference>
<dbReference type="AlphaFoldDB" id="A0AAW1W2W6"/>
<dbReference type="InterPro" id="IPR016073">
    <property type="entry name" value="Skp1_comp_POZ"/>
</dbReference>
<dbReference type="EMBL" id="JBEDUW010000007">
    <property type="protein sequence ID" value="KAK9913178.1"/>
    <property type="molecule type" value="Genomic_DNA"/>
</dbReference>
<evidence type="ECO:0000313" key="5">
    <source>
        <dbReference type="EMBL" id="KAK9913178.1"/>
    </source>
</evidence>
<proteinExistence type="inferred from homology"/>
<gene>
    <name evidence="5" type="ORF">M0R45_037002</name>
</gene>
<dbReference type="SMART" id="SM00512">
    <property type="entry name" value="Skp1"/>
    <property type="match status" value="1"/>
</dbReference>
<evidence type="ECO:0000256" key="3">
    <source>
        <dbReference type="ARBA" id="ARBA00022786"/>
    </source>
</evidence>
<dbReference type="InterPro" id="IPR001232">
    <property type="entry name" value="SKP1-like"/>
</dbReference>
<protein>
    <recommendedName>
        <fullName evidence="4">SKP1 component POZ domain-containing protein</fullName>
    </recommendedName>
</protein>
<dbReference type="PANTHER" id="PTHR11165">
    <property type="entry name" value="SKP1"/>
    <property type="match status" value="1"/>
</dbReference>
<name>A0AAW1W2W6_RUBAR</name>
<evidence type="ECO:0000259" key="4">
    <source>
        <dbReference type="Pfam" id="PF03931"/>
    </source>
</evidence>